<evidence type="ECO:0000256" key="4">
    <source>
        <dbReference type="ARBA" id="ARBA00022679"/>
    </source>
</evidence>
<evidence type="ECO:0000256" key="7">
    <source>
        <dbReference type="HAMAP-Rule" id="MF_00259"/>
    </source>
</evidence>
<dbReference type="InterPro" id="IPR006222">
    <property type="entry name" value="GCVT_N"/>
</dbReference>
<dbReference type="InterPro" id="IPR022903">
    <property type="entry name" value="GcvT_bac"/>
</dbReference>
<dbReference type="GO" id="GO:0005829">
    <property type="term" value="C:cytosol"/>
    <property type="evidence" value="ECO:0007669"/>
    <property type="project" value="TreeGrafter"/>
</dbReference>
<dbReference type="AlphaFoldDB" id="A0A4Y8JTH5"/>
<dbReference type="SUPFAM" id="SSF101790">
    <property type="entry name" value="Aminomethyltransferase beta-barrel domain"/>
    <property type="match status" value="1"/>
</dbReference>
<evidence type="ECO:0000313" key="11">
    <source>
        <dbReference type="EMBL" id="TFD26921.1"/>
    </source>
</evidence>
<dbReference type="FunFam" id="4.10.1250.10:FF:000001">
    <property type="entry name" value="Aminomethyltransferase"/>
    <property type="match status" value="1"/>
</dbReference>
<comment type="similarity">
    <text evidence="1 7">Belongs to the GcvT family.</text>
</comment>
<dbReference type="InterPro" id="IPR029043">
    <property type="entry name" value="GcvT/YgfZ_C"/>
</dbReference>
<keyword evidence="12" id="KW-1185">Reference proteome</keyword>
<dbReference type="GO" id="GO:0019464">
    <property type="term" value="P:glycine decarboxylation via glycine cleavage system"/>
    <property type="evidence" value="ECO:0007669"/>
    <property type="project" value="UniProtKB-UniRule"/>
</dbReference>
<dbReference type="InterPro" id="IPR027266">
    <property type="entry name" value="TrmE/GcvT-like"/>
</dbReference>
<evidence type="ECO:0000256" key="8">
    <source>
        <dbReference type="PIRSR" id="PIRSR006487-1"/>
    </source>
</evidence>
<evidence type="ECO:0000256" key="2">
    <source>
        <dbReference type="ARBA" id="ARBA00012616"/>
    </source>
</evidence>
<evidence type="ECO:0000259" key="10">
    <source>
        <dbReference type="Pfam" id="PF08669"/>
    </source>
</evidence>
<evidence type="ECO:0000313" key="12">
    <source>
        <dbReference type="Proteomes" id="UP000297472"/>
    </source>
</evidence>
<feature type="domain" description="GCVT N-terminal" evidence="9">
    <location>
        <begin position="21"/>
        <end position="281"/>
    </location>
</feature>
<reference evidence="11 12" key="1">
    <citation type="submission" date="2019-03" db="EMBL/GenBank/DDBJ databases">
        <title>Genomics of glacier-inhabiting Cryobacterium strains.</title>
        <authorList>
            <person name="Liu Q."/>
            <person name="Xin Y.-H."/>
        </authorList>
    </citation>
    <scope>NUCLEOTIDE SEQUENCE [LARGE SCALE GENOMIC DNA]</scope>
    <source>
        <strain evidence="11 12">TMT1-51</strain>
    </source>
</reference>
<dbReference type="GO" id="GO:0005960">
    <property type="term" value="C:glycine cleavage complex"/>
    <property type="evidence" value="ECO:0007669"/>
    <property type="project" value="InterPro"/>
</dbReference>
<comment type="subunit">
    <text evidence="7">The glycine cleavage system is composed of four proteins: P, T, L and H.</text>
</comment>
<evidence type="ECO:0000256" key="5">
    <source>
        <dbReference type="ARBA" id="ARBA00031395"/>
    </source>
</evidence>
<protein>
    <recommendedName>
        <fullName evidence="2 7">Aminomethyltransferase</fullName>
        <ecNumber evidence="2 7">2.1.2.10</ecNumber>
    </recommendedName>
    <alternativeName>
        <fullName evidence="5 7">Glycine cleavage system T protein</fullName>
    </alternativeName>
</protein>
<evidence type="ECO:0000259" key="9">
    <source>
        <dbReference type="Pfam" id="PF01571"/>
    </source>
</evidence>
<dbReference type="OrthoDB" id="9774591at2"/>
<dbReference type="InterPro" id="IPR006223">
    <property type="entry name" value="GcvT"/>
</dbReference>
<name>A0A4Y8JTH5_9MICO</name>
<keyword evidence="3 7" id="KW-0032">Aminotransferase</keyword>
<comment type="function">
    <text evidence="7">The glycine cleavage system catalyzes the degradation of glycine.</text>
</comment>
<dbReference type="GO" id="GO:0004047">
    <property type="term" value="F:aminomethyltransferase activity"/>
    <property type="evidence" value="ECO:0007669"/>
    <property type="project" value="UniProtKB-UniRule"/>
</dbReference>
<dbReference type="PANTHER" id="PTHR43757">
    <property type="entry name" value="AMINOMETHYLTRANSFERASE"/>
    <property type="match status" value="1"/>
</dbReference>
<dbReference type="Proteomes" id="UP000297472">
    <property type="component" value="Unassembled WGS sequence"/>
</dbReference>
<organism evidence="11 12">
    <name type="scientific">Cryobacterium cryoconiti</name>
    <dbReference type="NCBI Taxonomy" id="1259239"/>
    <lineage>
        <taxon>Bacteria</taxon>
        <taxon>Bacillati</taxon>
        <taxon>Actinomycetota</taxon>
        <taxon>Actinomycetes</taxon>
        <taxon>Micrococcales</taxon>
        <taxon>Microbacteriaceae</taxon>
        <taxon>Cryobacterium</taxon>
    </lineage>
</organism>
<dbReference type="Pfam" id="PF01571">
    <property type="entry name" value="GCV_T"/>
    <property type="match status" value="1"/>
</dbReference>
<feature type="domain" description="Aminomethyltransferase C-terminal" evidence="10">
    <location>
        <begin position="300"/>
        <end position="381"/>
    </location>
</feature>
<dbReference type="InterPro" id="IPR028896">
    <property type="entry name" value="GcvT/YgfZ/DmdA"/>
</dbReference>
<dbReference type="SUPFAM" id="SSF103025">
    <property type="entry name" value="Folate-binding domain"/>
    <property type="match status" value="1"/>
</dbReference>
<comment type="caution">
    <text evidence="11">The sequence shown here is derived from an EMBL/GenBank/DDBJ whole genome shotgun (WGS) entry which is preliminary data.</text>
</comment>
<keyword evidence="4 7" id="KW-0808">Transferase</keyword>
<evidence type="ECO:0000256" key="6">
    <source>
        <dbReference type="ARBA" id="ARBA00047665"/>
    </source>
</evidence>
<gene>
    <name evidence="7 11" type="primary">gcvT</name>
    <name evidence="11" type="ORF">E3T49_15270</name>
</gene>
<feature type="binding site" evidence="8">
    <location>
        <position position="214"/>
    </location>
    <ligand>
        <name>substrate</name>
    </ligand>
</feature>
<dbReference type="Gene3D" id="3.30.1360.120">
    <property type="entry name" value="Probable tRNA modification gtpase trme, domain 1"/>
    <property type="match status" value="1"/>
</dbReference>
<dbReference type="EMBL" id="SOHA01000041">
    <property type="protein sequence ID" value="TFD26921.1"/>
    <property type="molecule type" value="Genomic_DNA"/>
</dbReference>
<dbReference type="NCBIfam" id="NF001567">
    <property type="entry name" value="PRK00389.1"/>
    <property type="match status" value="1"/>
</dbReference>
<dbReference type="GO" id="GO:0032259">
    <property type="term" value="P:methylation"/>
    <property type="evidence" value="ECO:0007669"/>
    <property type="project" value="UniProtKB-KW"/>
</dbReference>
<dbReference type="PIRSF" id="PIRSF006487">
    <property type="entry name" value="GcvT"/>
    <property type="match status" value="1"/>
</dbReference>
<dbReference type="EC" id="2.1.2.10" evidence="2 7"/>
<evidence type="ECO:0000256" key="3">
    <source>
        <dbReference type="ARBA" id="ARBA00022576"/>
    </source>
</evidence>
<accession>A0A4Y8JTH5</accession>
<dbReference type="NCBIfam" id="TIGR00528">
    <property type="entry name" value="gcvT"/>
    <property type="match status" value="1"/>
</dbReference>
<dbReference type="Pfam" id="PF08669">
    <property type="entry name" value="GCV_T_C"/>
    <property type="match status" value="1"/>
</dbReference>
<dbReference type="HAMAP" id="MF_00259">
    <property type="entry name" value="GcvT"/>
    <property type="match status" value="1"/>
</dbReference>
<dbReference type="GO" id="GO:0008168">
    <property type="term" value="F:methyltransferase activity"/>
    <property type="evidence" value="ECO:0007669"/>
    <property type="project" value="UniProtKB-KW"/>
</dbReference>
<proteinExistence type="inferred from homology"/>
<dbReference type="RefSeq" id="WP_134425752.1">
    <property type="nucleotide sequence ID" value="NZ_SOHA01000041.1"/>
</dbReference>
<dbReference type="InterPro" id="IPR013977">
    <property type="entry name" value="GcvT_C"/>
</dbReference>
<dbReference type="GO" id="GO:0008483">
    <property type="term" value="F:transaminase activity"/>
    <property type="evidence" value="ECO:0007669"/>
    <property type="project" value="UniProtKB-KW"/>
</dbReference>
<sequence length="384" mass="40449">MTSDTAAHPDSTPAAERFSPLHQAHVDAGAGFTDFAGWQMPVRYSSDLAEHHAVRTSAGIFDLSHMAEIVVSGPDAGAFLDYALAGKLSAIDLLQAKYSLILNRAGGIIDDVVVYRTAENEYLVIANAGNRFPAFEALSTRAARFDVTVTDRSDDVALIAVQGPNSRAILEATADLTVDGDLSALKYYRALGGTFQAGTVLIARTGYTGEDGFELYVDVPDAAALWDALRAAGASFHLVPAGLASRDTLRLEAGMPLYGHELSTTTYPAQAGLGRVVNLGKEVDFIGREASEEGPSAEARVLVGLASAGKRAGRADYLVYRSSDATVADGVITSGALSPTLGHPIAMAYVAPGLARLGTEVFVDVRGTRIPATVTALPFYKRQK</sequence>
<dbReference type="PANTHER" id="PTHR43757:SF2">
    <property type="entry name" value="AMINOMETHYLTRANSFERASE, MITOCHONDRIAL"/>
    <property type="match status" value="1"/>
</dbReference>
<comment type="catalytic activity">
    <reaction evidence="6 7">
        <text>N(6)-[(R)-S(8)-aminomethyldihydrolipoyl]-L-lysyl-[protein] + (6S)-5,6,7,8-tetrahydrofolate = N(6)-[(R)-dihydrolipoyl]-L-lysyl-[protein] + (6R)-5,10-methylene-5,6,7,8-tetrahydrofolate + NH4(+)</text>
        <dbReference type="Rhea" id="RHEA:16945"/>
        <dbReference type="Rhea" id="RHEA-COMP:10475"/>
        <dbReference type="Rhea" id="RHEA-COMP:10492"/>
        <dbReference type="ChEBI" id="CHEBI:15636"/>
        <dbReference type="ChEBI" id="CHEBI:28938"/>
        <dbReference type="ChEBI" id="CHEBI:57453"/>
        <dbReference type="ChEBI" id="CHEBI:83100"/>
        <dbReference type="ChEBI" id="CHEBI:83143"/>
        <dbReference type="EC" id="2.1.2.10"/>
    </reaction>
</comment>
<keyword evidence="11" id="KW-0489">Methyltransferase</keyword>
<evidence type="ECO:0000256" key="1">
    <source>
        <dbReference type="ARBA" id="ARBA00008609"/>
    </source>
</evidence>